<dbReference type="Gene3D" id="3.40.50.11550">
    <property type="match status" value="1"/>
</dbReference>
<comment type="caution">
    <text evidence="3">The sequence shown here is derived from an EMBL/GenBank/DDBJ whole genome shotgun (WGS) entry which is preliminary data.</text>
</comment>
<reference evidence="3" key="1">
    <citation type="submission" date="2022-01" db="EMBL/GenBank/DDBJ databases">
        <authorList>
            <person name="Wang Y."/>
        </authorList>
    </citation>
    <scope>NUCLEOTIDE SEQUENCE</scope>
    <source>
        <strain evidence="3">WB101</strain>
    </source>
</reference>
<evidence type="ECO:0000259" key="2">
    <source>
        <dbReference type="Pfam" id="PF04187"/>
    </source>
</evidence>
<dbReference type="Proteomes" id="UP001165366">
    <property type="component" value="Unassembled WGS sequence"/>
</dbReference>
<feature type="domain" description="Haem-binding uptake Tiki superfamily ChaN" evidence="2">
    <location>
        <begin position="44"/>
        <end position="244"/>
    </location>
</feature>
<sequence length="289" mass="32775">MSKTILTFFLLAFVFCATIQAQPDKPAYLLYDKNGEVISYEELVNESEENDLIFFGEQHDNAIAHWLQLELIQTLSSDSTTSLLIGMEMFEADQQILIDEYFGDRISQSSFEREARLWDNYSTDYKPVLEFAKGNEIRLIATNIPRRYASSVYRDGLNTLDSLSSSAKEWIAPLPVEVDTTLQSYQNMSQMAHGHGGTNLIYSQAIKDATMAHFILSNLNENSRMIHLNGSYHSNDYEGIVWYIQQADESINVLTINTISVNDIRDIDSDQLQSADITLAVPSNMTSTY</sequence>
<evidence type="ECO:0000256" key="1">
    <source>
        <dbReference type="SAM" id="SignalP"/>
    </source>
</evidence>
<evidence type="ECO:0000313" key="3">
    <source>
        <dbReference type="EMBL" id="MCG2587122.1"/>
    </source>
</evidence>
<keyword evidence="4" id="KW-1185">Reference proteome</keyword>
<feature type="chain" id="PRO_5045247768" evidence="1">
    <location>
        <begin position="22"/>
        <end position="289"/>
    </location>
</feature>
<proteinExistence type="predicted"/>
<protein>
    <submittedName>
        <fullName evidence="3">ChaN family lipoprotein</fullName>
    </submittedName>
</protein>
<feature type="signal peptide" evidence="1">
    <location>
        <begin position="1"/>
        <end position="21"/>
    </location>
</feature>
<accession>A0ABS9K8J2</accession>
<dbReference type="SUPFAM" id="SSF159501">
    <property type="entry name" value="EreA/ChaN-like"/>
    <property type="match status" value="1"/>
</dbReference>
<keyword evidence="3" id="KW-0449">Lipoprotein</keyword>
<dbReference type="Pfam" id="PF04187">
    <property type="entry name" value="Cofac_haem_bdg"/>
    <property type="match status" value="1"/>
</dbReference>
<dbReference type="EMBL" id="JAKLWS010000001">
    <property type="protein sequence ID" value="MCG2587122.1"/>
    <property type="molecule type" value="Genomic_DNA"/>
</dbReference>
<dbReference type="InterPro" id="IPR007314">
    <property type="entry name" value="Cofac_haem-bd_dom"/>
</dbReference>
<organism evidence="3 4">
    <name type="scientific">Rhodohalobacter sulfatireducens</name>
    <dbReference type="NCBI Taxonomy" id="2911366"/>
    <lineage>
        <taxon>Bacteria</taxon>
        <taxon>Pseudomonadati</taxon>
        <taxon>Balneolota</taxon>
        <taxon>Balneolia</taxon>
        <taxon>Balneolales</taxon>
        <taxon>Balneolaceae</taxon>
        <taxon>Rhodohalobacter</taxon>
    </lineage>
</organism>
<reference evidence="3" key="2">
    <citation type="submission" date="2024-05" db="EMBL/GenBank/DDBJ databases">
        <title>Rhodohalobacter halophilus gen. nov., sp. nov., a moderately halophilic member of the family Balneolaceae.</title>
        <authorList>
            <person name="Xia J."/>
        </authorList>
    </citation>
    <scope>NUCLEOTIDE SEQUENCE</scope>
    <source>
        <strain evidence="3">WB101</strain>
    </source>
</reference>
<evidence type="ECO:0000313" key="4">
    <source>
        <dbReference type="Proteomes" id="UP001165366"/>
    </source>
</evidence>
<keyword evidence="1" id="KW-0732">Signal</keyword>
<gene>
    <name evidence="3" type="ORF">L6773_00995</name>
</gene>
<name>A0ABS9K8J2_9BACT</name>
<dbReference type="CDD" id="cd14727">
    <property type="entry name" value="ChanN-like"/>
    <property type="match status" value="1"/>
</dbReference>
<dbReference type="RefSeq" id="WP_237851968.1">
    <property type="nucleotide sequence ID" value="NZ_JAKLWS010000001.1"/>
</dbReference>